<keyword evidence="17" id="KW-0548">Nucleotidyltransferase</keyword>
<feature type="binding site" evidence="16">
    <location>
        <begin position="35"/>
        <end position="37"/>
    </location>
    <ligand>
        <name>GTP</name>
        <dbReference type="ChEBI" id="CHEBI:37565"/>
    </ligand>
</feature>
<comment type="similarity">
    <text evidence="7 14">Belongs to the CobU/CobP family.</text>
</comment>
<comment type="pathway">
    <text evidence="5 14">Cofactor biosynthesis; adenosylcobalamin biosynthesis; adenosylcobalamin from cob(II)yrinate a,c-diamide: step 6/7.</text>
</comment>
<dbReference type="Gene3D" id="3.40.50.300">
    <property type="entry name" value="P-loop containing nucleotide triphosphate hydrolases"/>
    <property type="match status" value="1"/>
</dbReference>
<dbReference type="EC" id="2.7.1.156" evidence="14"/>
<evidence type="ECO:0000256" key="12">
    <source>
        <dbReference type="ARBA" id="ARBA00022840"/>
    </source>
</evidence>
<evidence type="ECO:0000256" key="7">
    <source>
        <dbReference type="ARBA" id="ARBA00007490"/>
    </source>
</evidence>
<evidence type="ECO:0000256" key="4">
    <source>
        <dbReference type="ARBA" id="ARBA00003889"/>
    </source>
</evidence>
<organism evidence="17 18">
    <name type="scientific">Thiospirillum jenense</name>
    <dbReference type="NCBI Taxonomy" id="1653858"/>
    <lineage>
        <taxon>Bacteria</taxon>
        <taxon>Pseudomonadati</taxon>
        <taxon>Pseudomonadota</taxon>
        <taxon>Gammaproteobacteria</taxon>
        <taxon>Chromatiales</taxon>
        <taxon>Chromatiaceae</taxon>
        <taxon>Thiospirillum</taxon>
    </lineage>
</organism>
<dbReference type="PANTHER" id="PTHR34848">
    <property type="match status" value="1"/>
</dbReference>
<accession>A0A839H6Q5</accession>
<sequence>MTNHHALILGGVRSGKSRFAEQRALESGLAVRYLATATAGDAAMAARIAAHQARRPATWQVIEEPIHLAAALTAATSPQHCVLVECLTLWLTNLLCAGDETQLQRELTALHDRLPHLPGQVIFVTNETNLGIIPADALSRRYGDLAGELHQALAAHCGQVWLCVAGLPVILKGNRG</sequence>
<evidence type="ECO:0000313" key="17">
    <source>
        <dbReference type="EMBL" id="MBB1125151.1"/>
    </source>
</evidence>
<feature type="binding site" evidence="16">
    <location>
        <position position="85"/>
    </location>
    <ligand>
        <name>GTP</name>
        <dbReference type="ChEBI" id="CHEBI:37565"/>
    </ligand>
</feature>
<keyword evidence="11 14" id="KW-0418">Kinase</keyword>
<keyword evidence="8 14" id="KW-0169">Cobalamin biosynthesis</keyword>
<dbReference type="GO" id="GO:0008820">
    <property type="term" value="F:cobinamide phosphate guanylyltransferase activity"/>
    <property type="evidence" value="ECO:0007669"/>
    <property type="project" value="UniProtKB-UniRule"/>
</dbReference>
<evidence type="ECO:0000256" key="16">
    <source>
        <dbReference type="PIRSR" id="PIRSR006135-2"/>
    </source>
</evidence>
<dbReference type="PANTHER" id="PTHR34848:SF1">
    <property type="entry name" value="BIFUNCTIONAL ADENOSYLCOBALAMIN BIOSYNTHESIS PROTEIN COBU"/>
    <property type="match status" value="1"/>
</dbReference>
<evidence type="ECO:0000256" key="8">
    <source>
        <dbReference type="ARBA" id="ARBA00022573"/>
    </source>
</evidence>
<feature type="binding site" evidence="16">
    <location>
        <begin position="10"/>
        <end position="17"/>
    </location>
    <ligand>
        <name>GTP</name>
        <dbReference type="ChEBI" id="CHEBI:37565"/>
    </ligand>
</feature>
<dbReference type="SUPFAM" id="SSF52540">
    <property type="entry name" value="P-loop containing nucleoside triphosphate hydrolases"/>
    <property type="match status" value="1"/>
</dbReference>
<gene>
    <name evidence="17" type="primary">cobU</name>
    <name evidence="17" type="ORF">HUK38_02760</name>
</gene>
<dbReference type="CDD" id="cd00544">
    <property type="entry name" value="CobU"/>
    <property type="match status" value="1"/>
</dbReference>
<evidence type="ECO:0000256" key="11">
    <source>
        <dbReference type="ARBA" id="ARBA00022777"/>
    </source>
</evidence>
<keyword evidence="10 14" id="KW-0547">Nucleotide-binding</keyword>
<dbReference type="GO" id="GO:0005525">
    <property type="term" value="F:GTP binding"/>
    <property type="evidence" value="ECO:0007669"/>
    <property type="project" value="UniProtKB-UniRule"/>
</dbReference>
<feature type="active site" description="GMP-histidine intermediate" evidence="15">
    <location>
        <position position="51"/>
    </location>
</feature>
<keyword evidence="18" id="KW-1185">Reference proteome</keyword>
<dbReference type="InterPro" id="IPR027417">
    <property type="entry name" value="P-loop_NTPase"/>
</dbReference>
<evidence type="ECO:0000256" key="5">
    <source>
        <dbReference type="ARBA" id="ARBA00004692"/>
    </source>
</evidence>
<comment type="catalytic activity">
    <reaction evidence="1 14">
        <text>adenosylcob(III)inamide + ATP = adenosylcob(III)inamide phosphate + ADP + H(+)</text>
        <dbReference type="Rhea" id="RHEA:15769"/>
        <dbReference type="ChEBI" id="CHEBI:2480"/>
        <dbReference type="ChEBI" id="CHEBI:15378"/>
        <dbReference type="ChEBI" id="CHEBI:30616"/>
        <dbReference type="ChEBI" id="CHEBI:58502"/>
        <dbReference type="ChEBI" id="CHEBI:456216"/>
        <dbReference type="EC" id="2.7.1.156"/>
    </reaction>
</comment>
<comment type="pathway">
    <text evidence="6 14">Cofactor biosynthesis; adenosylcobalamin biosynthesis; adenosylcobalamin from cob(II)yrinate a,c-diamide: step 5/7.</text>
</comment>
<reference evidence="17 18" key="1">
    <citation type="journal article" date="2020" name="Arch. Microbiol.">
        <title>The genome sequence of the giant phototrophic gammaproteobacterium Thiospirillum jenense gives insight into its physiological properties and phylogenetic relationships.</title>
        <authorList>
            <person name="Imhoff J.F."/>
            <person name="Meyer T.E."/>
            <person name="Kyndt J.A."/>
        </authorList>
    </citation>
    <scope>NUCLEOTIDE SEQUENCE [LARGE SCALE GENOMIC DNA]</scope>
    <source>
        <strain evidence="17 18">DSM 216</strain>
    </source>
</reference>
<dbReference type="Pfam" id="PF02283">
    <property type="entry name" value="CobU"/>
    <property type="match status" value="1"/>
</dbReference>
<dbReference type="GO" id="GO:0005524">
    <property type="term" value="F:ATP binding"/>
    <property type="evidence" value="ECO:0007669"/>
    <property type="project" value="UniProtKB-UniRule"/>
</dbReference>
<dbReference type="EC" id="2.7.7.62" evidence="14"/>
<dbReference type="GO" id="GO:0009236">
    <property type="term" value="P:cobalamin biosynthetic process"/>
    <property type="evidence" value="ECO:0007669"/>
    <property type="project" value="UniProtKB-UniRule"/>
</dbReference>
<dbReference type="EMBL" id="JABVCQ010000004">
    <property type="protein sequence ID" value="MBB1125151.1"/>
    <property type="molecule type" value="Genomic_DNA"/>
</dbReference>
<evidence type="ECO:0000313" key="18">
    <source>
        <dbReference type="Proteomes" id="UP000548632"/>
    </source>
</evidence>
<evidence type="ECO:0000256" key="1">
    <source>
        <dbReference type="ARBA" id="ARBA00000312"/>
    </source>
</evidence>
<dbReference type="AlphaFoldDB" id="A0A839H6Q5"/>
<proteinExistence type="inferred from homology"/>
<keyword evidence="12 14" id="KW-0067">ATP-binding</keyword>
<dbReference type="PIRSF" id="PIRSF006135">
    <property type="entry name" value="CobU"/>
    <property type="match status" value="1"/>
</dbReference>
<evidence type="ECO:0000256" key="6">
    <source>
        <dbReference type="ARBA" id="ARBA00005159"/>
    </source>
</evidence>
<protein>
    <recommendedName>
        <fullName evidence="14">Bifunctional adenosylcobalamin biosynthesis protein</fullName>
        <ecNumber evidence="14">2.7.1.156</ecNumber>
        <ecNumber evidence="14">2.7.7.62</ecNumber>
    </recommendedName>
</protein>
<keyword evidence="13 14" id="KW-0342">GTP-binding</keyword>
<comment type="function">
    <text evidence="4 14">Catalyzes ATP-dependent phosphorylation of adenosylcobinamide and addition of GMP to adenosylcobinamide phosphate.</text>
</comment>
<dbReference type="GO" id="GO:0043752">
    <property type="term" value="F:adenosylcobinamide kinase activity"/>
    <property type="evidence" value="ECO:0007669"/>
    <property type="project" value="UniProtKB-EC"/>
</dbReference>
<keyword evidence="9 14" id="KW-0808">Transferase</keyword>
<comment type="caution">
    <text evidence="17">The sequence shown here is derived from an EMBL/GenBank/DDBJ whole genome shotgun (WGS) entry which is preliminary data.</text>
</comment>
<dbReference type="InterPro" id="IPR003203">
    <property type="entry name" value="CobU/CobP"/>
</dbReference>
<dbReference type="NCBIfam" id="NF004469">
    <property type="entry name" value="PRK05800.1"/>
    <property type="match status" value="1"/>
</dbReference>
<dbReference type="UniPathway" id="UPA00148">
    <property type="reaction ID" value="UER00236"/>
</dbReference>
<evidence type="ECO:0000256" key="2">
    <source>
        <dbReference type="ARBA" id="ARBA00000711"/>
    </source>
</evidence>
<evidence type="ECO:0000256" key="15">
    <source>
        <dbReference type="PIRSR" id="PIRSR006135-1"/>
    </source>
</evidence>
<comment type="catalytic activity">
    <reaction evidence="2 14">
        <text>adenosylcob(III)inamide phosphate + GTP + H(+) = adenosylcob(III)inamide-GDP + diphosphate</text>
        <dbReference type="Rhea" id="RHEA:22712"/>
        <dbReference type="ChEBI" id="CHEBI:15378"/>
        <dbReference type="ChEBI" id="CHEBI:33019"/>
        <dbReference type="ChEBI" id="CHEBI:37565"/>
        <dbReference type="ChEBI" id="CHEBI:58502"/>
        <dbReference type="ChEBI" id="CHEBI:60487"/>
        <dbReference type="EC" id="2.7.7.62"/>
    </reaction>
</comment>
<evidence type="ECO:0000256" key="10">
    <source>
        <dbReference type="ARBA" id="ARBA00022741"/>
    </source>
</evidence>
<evidence type="ECO:0000256" key="3">
    <source>
        <dbReference type="ARBA" id="ARBA00001522"/>
    </source>
</evidence>
<feature type="binding site" evidence="16">
    <location>
        <position position="63"/>
    </location>
    <ligand>
        <name>GTP</name>
        <dbReference type="ChEBI" id="CHEBI:37565"/>
    </ligand>
</feature>
<evidence type="ECO:0000256" key="9">
    <source>
        <dbReference type="ARBA" id="ARBA00022679"/>
    </source>
</evidence>
<name>A0A839H6Q5_9GAMM</name>
<evidence type="ECO:0000256" key="14">
    <source>
        <dbReference type="PIRNR" id="PIRNR006135"/>
    </source>
</evidence>
<comment type="catalytic activity">
    <reaction evidence="3">
        <text>adenosylcob(III)inamide + GTP = adenosylcob(III)inamide phosphate + GDP + H(+)</text>
        <dbReference type="Rhea" id="RHEA:15765"/>
        <dbReference type="ChEBI" id="CHEBI:2480"/>
        <dbReference type="ChEBI" id="CHEBI:15378"/>
        <dbReference type="ChEBI" id="CHEBI:37565"/>
        <dbReference type="ChEBI" id="CHEBI:58189"/>
        <dbReference type="ChEBI" id="CHEBI:58502"/>
        <dbReference type="EC" id="2.7.1.156"/>
    </reaction>
</comment>
<dbReference type="Proteomes" id="UP000548632">
    <property type="component" value="Unassembled WGS sequence"/>
</dbReference>
<dbReference type="RefSeq" id="WP_182582281.1">
    <property type="nucleotide sequence ID" value="NZ_JABVCQ010000004.1"/>
</dbReference>
<evidence type="ECO:0000256" key="13">
    <source>
        <dbReference type="ARBA" id="ARBA00023134"/>
    </source>
</evidence>